<keyword evidence="1" id="KW-1133">Transmembrane helix</keyword>
<feature type="transmembrane region" description="Helical" evidence="1">
    <location>
        <begin position="49"/>
        <end position="69"/>
    </location>
</feature>
<name>A0A8J2LXQ9_9HEXA</name>
<dbReference type="OrthoDB" id="2354286at2759"/>
<dbReference type="AlphaFoldDB" id="A0A8J2LXQ9"/>
<organism evidence="2 3">
    <name type="scientific">Allacma fusca</name>
    <dbReference type="NCBI Taxonomy" id="39272"/>
    <lineage>
        <taxon>Eukaryota</taxon>
        <taxon>Metazoa</taxon>
        <taxon>Ecdysozoa</taxon>
        <taxon>Arthropoda</taxon>
        <taxon>Hexapoda</taxon>
        <taxon>Collembola</taxon>
        <taxon>Symphypleona</taxon>
        <taxon>Sminthuridae</taxon>
        <taxon>Allacma</taxon>
    </lineage>
</organism>
<accession>A0A8J2LXQ9</accession>
<comment type="caution">
    <text evidence="2">The sequence shown here is derived from an EMBL/GenBank/DDBJ whole genome shotgun (WGS) entry which is preliminary data.</text>
</comment>
<evidence type="ECO:0000313" key="2">
    <source>
        <dbReference type="EMBL" id="CAG7830271.1"/>
    </source>
</evidence>
<dbReference type="EMBL" id="CAJVCH010555017">
    <property type="protein sequence ID" value="CAG7830271.1"/>
    <property type="molecule type" value="Genomic_DNA"/>
</dbReference>
<gene>
    <name evidence="2" type="ORF">AFUS01_LOCUS40085</name>
</gene>
<keyword evidence="3" id="KW-1185">Reference proteome</keyword>
<feature type="non-terminal residue" evidence="2">
    <location>
        <position position="1"/>
    </location>
</feature>
<keyword evidence="1" id="KW-0812">Transmembrane</keyword>
<sequence length="96" mass="10360">EIFAFIKFSALADIVARTKALSSLKLITMNPCFCVPLRTGALVIGILEIVLYSLSALLYGFAVAGVAYIHGNNTKPVEAEMTEDQANDVNTSLHED</sequence>
<reference evidence="2" key="1">
    <citation type="submission" date="2021-06" db="EMBL/GenBank/DDBJ databases">
        <authorList>
            <person name="Hodson N. C."/>
            <person name="Mongue J. A."/>
            <person name="Jaron S. K."/>
        </authorList>
    </citation>
    <scope>NUCLEOTIDE SEQUENCE</scope>
</reference>
<feature type="non-terminal residue" evidence="2">
    <location>
        <position position="96"/>
    </location>
</feature>
<keyword evidence="1" id="KW-0472">Membrane</keyword>
<dbReference type="Proteomes" id="UP000708208">
    <property type="component" value="Unassembled WGS sequence"/>
</dbReference>
<protein>
    <submittedName>
        <fullName evidence="2">Uncharacterized protein</fullName>
    </submittedName>
</protein>
<evidence type="ECO:0000256" key="1">
    <source>
        <dbReference type="SAM" id="Phobius"/>
    </source>
</evidence>
<evidence type="ECO:0000313" key="3">
    <source>
        <dbReference type="Proteomes" id="UP000708208"/>
    </source>
</evidence>
<proteinExistence type="predicted"/>